<reference evidence="3 4" key="1">
    <citation type="submission" date="2023-07" db="EMBL/GenBank/DDBJ databases">
        <title>Genomic Encyclopedia of Type Strains, Phase IV (KMG-IV): sequencing the most valuable type-strain genomes for metagenomic binning, comparative biology and taxonomic classification.</title>
        <authorList>
            <person name="Goeker M."/>
        </authorList>
    </citation>
    <scope>NUCLEOTIDE SEQUENCE [LARGE SCALE GENOMIC DNA]</scope>
    <source>
        <strain evidence="3 4">DSM 2457</strain>
    </source>
</reference>
<dbReference type="InterPro" id="IPR033186">
    <property type="entry name" value="HerA_C"/>
</dbReference>
<proteinExistence type="predicted"/>
<comment type="caution">
    <text evidence="3">The sequence shown here is derived from an EMBL/GenBank/DDBJ whole genome shotgun (WGS) entry which is preliminary data.</text>
</comment>
<gene>
    <name evidence="3" type="ORF">J2S75_000402</name>
</gene>
<dbReference type="Gene3D" id="3.40.50.300">
    <property type="entry name" value="P-loop containing nucleotide triphosphate hydrolases"/>
    <property type="match status" value="2"/>
</dbReference>
<evidence type="ECO:0000313" key="3">
    <source>
        <dbReference type="EMBL" id="MDQ0301391.1"/>
    </source>
</evidence>
<feature type="compositionally biased region" description="Basic and acidic residues" evidence="1">
    <location>
        <begin position="303"/>
        <end position="334"/>
    </location>
</feature>
<sequence>MRVDLAPGHGIALKYANRHGLVTGTTGSGKTVTLQKLAEGFGAAGVPVFACDVKGDLSGISTGFPARFWDIFGEQGMPIKTSVDEMGPDLVARLLGLNVTQEGLLHIAFRWLADPDFHPGPAYMMDMNGLRASVTDMLDHREELRIRHGNVTATSVGAIQRSMLVLEGQGGGHLFGEPSFRVEDLLATAPDGRGIINLLAADRLMDSPRTYGAFLLWLLLRLFAILPEAGDLDKPKLVLFLDEAHLLFDGASKTLLETIERTVRLIRSKAVGVYFVTQHPLDVPPSVLSQLGNRVQHALRAFTPRDARRAHRGRDLSSEPDHQRRARDHRDGHGRGAGVLPRRHRRAQRRRQDQGGHAGRARRADQVRPADGDDPPGSARRALRRDLRQPRRDVRRLPRADREQPGRTGRESRGGPVMAPRFEYDRLTADQFRAGLRDADMTPQTFARIFGTRLEVVERWLAGTQDIPPWTAPVLRMLQVPAAVAAARAAAAEMIRGDNLRPELGTYPYKRLDMIHGEGNL</sequence>
<dbReference type="PANTHER" id="PTHR30121:SF6">
    <property type="entry name" value="SLR6007 PROTEIN"/>
    <property type="match status" value="1"/>
</dbReference>
<feature type="domain" description="Helicase HerA-like C-terminal" evidence="2">
    <location>
        <begin position="63"/>
        <end position="308"/>
    </location>
</feature>
<name>A0ABU0B7P7_9HYPH</name>
<accession>A0ABU0B7P7</accession>
<protein>
    <recommendedName>
        <fullName evidence="2">Helicase HerA-like C-terminal domain-containing protein</fullName>
    </recommendedName>
</protein>
<dbReference type="InterPro" id="IPR051162">
    <property type="entry name" value="T4SS_component"/>
</dbReference>
<organism evidence="3 4">
    <name type="scientific">Ancylobacter polymorphus</name>
    <dbReference type="NCBI Taxonomy" id="223390"/>
    <lineage>
        <taxon>Bacteria</taxon>
        <taxon>Pseudomonadati</taxon>
        <taxon>Pseudomonadota</taxon>
        <taxon>Alphaproteobacteria</taxon>
        <taxon>Hyphomicrobiales</taxon>
        <taxon>Xanthobacteraceae</taxon>
        <taxon>Ancylobacter</taxon>
    </lineage>
</organism>
<feature type="domain" description="Helicase HerA-like C-terminal" evidence="2">
    <location>
        <begin position="10"/>
        <end position="61"/>
    </location>
</feature>
<feature type="region of interest" description="Disordered" evidence="1">
    <location>
        <begin position="301"/>
        <end position="418"/>
    </location>
</feature>
<evidence type="ECO:0000256" key="1">
    <source>
        <dbReference type="SAM" id="MobiDB-lite"/>
    </source>
</evidence>
<dbReference type="Proteomes" id="UP001224682">
    <property type="component" value="Unassembled WGS sequence"/>
</dbReference>
<feature type="compositionally biased region" description="Basic and acidic residues" evidence="1">
    <location>
        <begin position="384"/>
        <end position="413"/>
    </location>
</feature>
<dbReference type="SUPFAM" id="SSF52540">
    <property type="entry name" value="P-loop containing nucleoside triphosphate hydrolases"/>
    <property type="match status" value="1"/>
</dbReference>
<keyword evidence="4" id="KW-1185">Reference proteome</keyword>
<feature type="compositionally biased region" description="Basic and acidic residues" evidence="1">
    <location>
        <begin position="362"/>
        <end position="371"/>
    </location>
</feature>
<dbReference type="Pfam" id="PF05872">
    <property type="entry name" value="HerA_C"/>
    <property type="match status" value="2"/>
</dbReference>
<dbReference type="PANTHER" id="PTHR30121">
    <property type="entry name" value="UNCHARACTERIZED PROTEIN YJGR-RELATED"/>
    <property type="match status" value="1"/>
</dbReference>
<evidence type="ECO:0000313" key="4">
    <source>
        <dbReference type="Proteomes" id="UP001224682"/>
    </source>
</evidence>
<evidence type="ECO:0000259" key="2">
    <source>
        <dbReference type="Pfam" id="PF05872"/>
    </source>
</evidence>
<dbReference type="EMBL" id="JAUSUI010000001">
    <property type="protein sequence ID" value="MDQ0301391.1"/>
    <property type="molecule type" value="Genomic_DNA"/>
</dbReference>
<dbReference type="InterPro" id="IPR027417">
    <property type="entry name" value="P-loop_NTPase"/>
</dbReference>